<dbReference type="Pfam" id="PF01522">
    <property type="entry name" value="Polysacc_deac_1"/>
    <property type="match status" value="1"/>
</dbReference>
<dbReference type="Gene3D" id="3.20.20.370">
    <property type="entry name" value="Glycoside hydrolase/deacetylase"/>
    <property type="match status" value="1"/>
</dbReference>
<dbReference type="SUPFAM" id="SSF88713">
    <property type="entry name" value="Glycoside hydrolase/deacetylase"/>
    <property type="match status" value="1"/>
</dbReference>
<evidence type="ECO:0000259" key="1">
    <source>
        <dbReference type="PROSITE" id="PS51677"/>
    </source>
</evidence>
<feature type="domain" description="NodB homology" evidence="1">
    <location>
        <begin position="209"/>
        <end position="386"/>
    </location>
</feature>
<dbReference type="InterPro" id="IPR011330">
    <property type="entry name" value="Glyco_hydro/deAcase_b/a-brl"/>
</dbReference>
<dbReference type="Proteomes" id="UP000234206">
    <property type="component" value="Unassembled WGS sequence"/>
</dbReference>
<proteinExistence type="predicted"/>
<sequence>MTGGRGPTEEGNTMTAHDRVRLVRRGAAWCVAVTMLATAGALAREDRVPGAESGGVPAQSVAEARAVAARDTVTASSTWTLGVAATSTTVRKGPRSTYAAVRVLAPGKPVEYSQVTNGWGRVREGEWVRLEHLRSPGASRTRWTLGTTNVRFGPSTGNSVVGRLSAGTRVTGPVVGGWQHVGDHRWVSTSATTPRTAARRILSWPTGEKVAYLTFDDGPHPRYTPQVLDVLDKYDVPATFFVVGSWAKAYPGLVARTRAEGHKVSNHSWNHPELWDLTSPQVVKELTSTQAVIGGPPKCFRPPYGATNDRVHEAAGSAGFGYSVLWSAGGNDWQRPGEKAIVDDVVKRMTPGGIALMHDGGGNRSQTVAALDDMIRQLRARGYTFRTLPMC</sequence>
<dbReference type="PANTHER" id="PTHR10587">
    <property type="entry name" value="GLYCOSYL TRANSFERASE-RELATED"/>
    <property type="match status" value="1"/>
</dbReference>
<dbReference type="CDD" id="cd10917">
    <property type="entry name" value="CE4_NodB_like_6s_7s"/>
    <property type="match status" value="1"/>
</dbReference>
<organism evidence="2 3">
    <name type="scientific">Kytococcus schroeteri</name>
    <dbReference type="NCBI Taxonomy" id="138300"/>
    <lineage>
        <taxon>Bacteria</taxon>
        <taxon>Bacillati</taxon>
        <taxon>Actinomycetota</taxon>
        <taxon>Actinomycetes</taxon>
        <taxon>Micrococcales</taxon>
        <taxon>Kytococcaceae</taxon>
        <taxon>Kytococcus</taxon>
    </lineage>
</organism>
<dbReference type="AlphaFoldDB" id="A0A2I1P960"/>
<protein>
    <recommendedName>
        <fullName evidence="1">NodB homology domain-containing protein</fullName>
    </recommendedName>
</protein>
<comment type="caution">
    <text evidence="2">The sequence shown here is derived from an EMBL/GenBank/DDBJ whole genome shotgun (WGS) entry which is preliminary data.</text>
</comment>
<dbReference type="PROSITE" id="PS51677">
    <property type="entry name" value="NODB"/>
    <property type="match status" value="1"/>
</dbReference>
<dbReference type="InterPro" id="IPR050248">
    <property type="entry name" value="Polysacc_deacetylase_ArnD"/>
</dbReference>
<dbReference type="InterPro" id="IPR002509">
    <property type="entry name" value="NODB_dom"/>
</dbReference>
<dbReference type="GO" id="GO:0005975">
    <property type="term" value="P:carbohydrate metabolic process"/>
    <property type="evidence" value="ECO:0007669"/>
    <property type="project" value="InterPro"/>
</dbReference>
<dbReference type="GO" id="GO:0016810">
    <property type="term" value="F:hydrolase activity, acting on carbon-nitrogen (but not peptide) bonds"/>
    <property type="evidence" value="ECO:0007669"/>
    <property type="project" value="InterPro"/>
</dbReference>
<keyword evidence="3" id="KW-1185">Reference proteome</keyword>
<dbReference type="EMBL" id="PKIZ01000018">
    <property type="protein sequence ID" value="PKZ41150.1"/>
    <property type="molecule type" value="Genomic_DNA"/>
</dbReference>
<accession>A0A2I1P960</accession>
<reference evidence="2 3" key="1">
    <citation type="submission" date="2017-12" db="EMBL/GenBank/DDBJ databases">
        <title>Phylogenetic diversity of female urinary microbiome.</title>
        <authorList>
            <person name="Thomas-White K."/>
            <person name="Wolfe A.J."/>
        </authorList>
    </citation>
    <scope>NUCLEOTIDE SEQUENCE [LARGE SCALE GENOMIC DNA]</scope>
    <source>
        <strain evidence="2 3">UMB1298</strain>
    </source>
</reference>
<evidence type="ECO:0000313" key="3">
    <source>
        <dbReference type="Proteomes" id="UP000234206"/>
    </source>
</evidence>
<name>A0A2I1P960_9MICO</name>
<evidence type="ECO:0000313" key="2">
    <source>
        <dbReference type="EMBL" id="PKZ41150.1"/>
    </source>
</evidence>
<gene>
    <name evidence="2" type="ORF">CYJ76_09455</name>
</gene>